<dbReference type="SUPFAM" id="SSF101327">
    <property type="entry name" value="YgfB-like"/>
    <property type="match status" value="1"/>
</dbReference>
<comment type="caution">
    <text evidence="1">The sequence shown here is derived from an EMBL/GenBank/DDBJ whole genome shotgun (WGS) entry which is preliminary data.</text>
</comment>
<dbReference type="InterPro" id="IPR036255">
    <property type="entry name" value="YgfB-like_sf"/>
</dbReference>
<dbReference type="InterPro" id="IPR004027">
    <property type="entry name" value="SEC_C_motif"/>
</dbReference>
<evidence type="ECO:0000313" key="2">
    <source>
        <dbReference type="Proteomes" id="UP000650424"/>
    </source>
</evidence>
<dbReference type="Pfam" id="PF02810">
    <property type="entry name" value="SEC-C"/>
    <property type="match status" value="1"/>
</dbReference>
<dbReference type="InterPro" id="IPR011978">
    <property type="entry name" value="YgfB-like"/>
</dbReference>
<sequence length="237" mass="26895">MHLDEPLSDKEFNELDKFLMSDKVGDDGMTMDALHGYLTAIALGPEMIPMAEWLPLVWGLPDAGEPKFKNEKEMQRITGLVARFMNEIQITFEVAPQEYEPLFCVMEQNGKELIDGETWAWGFWEGMQLREEAWETAWASEEVGPLLQPIYLLGAEEIEEEELKFVDTPEKCHELALTLEASIPTIRRFWAPLRKSGVTTVKRDTPKVGRNDPCPCGSGKKYKVCCGADTDNEPTLH</sequence>
<accession>A0ABR6ZKC1</accession>
<dbReference type="PANTHER" id="PTHR33747:SF1">
    <property type="entry name" value="ADENYLATE CYCLASE-ASSOCIATED CAP C-TERMINAL DOMAIN-CONTAINING PROTEIN"/>
    <property type="match status" value="1"/>
</dbReference>
<dbReference type="EMBL" id="JACOGF010000001">
    <property type="protein sequence ID" value="MBC3916338.1"/>
    <property type="molecule type" value="Genomic_DNA"/>
</dbReference>
<name>A0ABR6ZKC1_9BURK</name>
<dbReference type="RefSeq" id="WP_186945562.1">
    <property type="nucleotide sequence ID" value="NZ_JACOGF010000001.1"/>
</dbReference>
<dbReference type="Gene3D" id="3.10.450.50">
    <property type="match status" value="1"/>
</dbReference>
<keyword evidence="2" id="KW-1185">Reference proteome</keyword>
<proteinExistence type="predicted"/>
<dbReference type="Pfam" id="PF03695">
    <property type="entry name" value="UPF0149"/>
    <property type="match status" value="1"/>
</dbReference>
<protein>
    <submittedName>
        <fullName evidence="1">UPF0149 family protein</fullName>
    </submittedName>
</protein>
<evidence type="ECO:0000313" key="1">
    <source>
        <dbReference type="EMBL" id="MBC3916338.1"/>
    </source>
</evidence>
<organism evidence="1 2">
    <name type="scientific">Undibacterium hunanense</name>
    <dbReference type="NCBI Taxonomy" id="2762292"/>
    <lineage>
        <taxon>Bacteria</taxon>
        <taxon>Pseudomonadati</taxon>
        <taxon>Pseudomonadota</taxon>
        <taxon>Betaproteobacteria</taxon>
        <taxon>Burkholderiales</taxon>
        <taxon>Oxalobacteraceae</taxon>
        <taxon>Undibacterium</taxon>
    </lineage>
</organism>
<dbReference type="NCBIfam" id="TIGR02292">
    <property type="entry name" value="ygfB_yecA"/>
    <property type="match status" value="1"/>
</dbReference>
<dbReference type="PANTHER" id="PTHR33747">
    <property type="entry name" value="UPF0225 PROTEIN SCO1677"/>
    <property type="match status" value="1"/>
</dbReference>
<dbReference type="SUPFAM" id="SSF103642">
    <property type="entry name" value="Sec-C motif"/>
    <property type="match status" value="1"/>
</dbReference>
<dbReference type="Proteomes" id="UP000650424">
    <property type="component" value="Unassembled WGS sequence"/>
</dbReference>
<reference evidence="1 2" key="1">
    <citation type="submission" date="2020-08" db="EMBL/GenBank/DDBJ databases">
        <title>Novel species isolated from subtropical streams in China.</title>
        <authorList>
            <person name="Lu H."/>
        </authorList>
    </citation>
    <scope>NUCLEOTIDE SEQUENCE [LARGE SCALE GENOMIC DNA]</scope>
    <source>
        <strain evidence="1 2">CY18W</strain>
    </source>
</reference>
<gene>
    <name evidence="1" type="ORF">H8L32_02455</name>
</gene>